<evidence type="ECO:0000313" key="1">
    <source>
        <dbReference type="Proteomes" id="UP000887576"/>
    </source>
</evidence>
<evidence type="ECO:0000313" key="2">
    <source>
        <dbReference type="WBParaSite" id="JU765_v2.g7286.t1"/>
    </source>
</evidence>
<protein>
    <submittedName>
        <fullName evidence="2">Uncharacterized protein</fullName>
    </submittedName>
</protein>
<organism evidence="1 2">
    <name type="scientific">Panagrolaimus sp. JU765</name>
    <dbReference type="NCBI Taxonomy" id="591449"/>
    <lineage>
        <taxon>Eukaryota</taxon>
        <taxon>Metazoa</taxon>
        <taxon>Ecdysozoa</taxon>
        <taxon>Nematoda</taxon>
        <taxon>Chromadorea</taxon>
        <taxon>Rhabditida</taxon>
        <taxon>Tylenchina</taxon>
        <taxon>Panagrolaimomorpha</taxon>
        <taxon>Panagrolaimoidea</taxon>
        <taxon>Panagrolaimidae</taxon>
        <taxon>Panagrolaimus</taxon>
    </lineage>
</organism>
<dbReference type="Proteomes" id="UP000887576">
    <property type="component" value="Unplaced"/>
</dbReference>
<accession>A0AC34RII7</accession>
<proteinExistence type="predicted"/>
<name>A0AC34RII7_9BILA</name>
<dbReference type="WBParaSite" id="JU765_v2.g7286.t1">
    <property type="protein sequence ID" value="JU765_v2.g7286.t1"/>
    <property type="gene ID" value="JU765_v2.g7286"/>
</dbReference>
<sequence>MTGSLGPSVFVTGSNRGLGLAFVRELLKLHGIENIFAACRNPADATELKKLAASNKSITVVKLDVENDNDIAEAVQIVEKKVGNKGLNVLINNAAVLTEKGADYRNPDRNIMNNHMNINVVSPVMITSAFLPLLQKDSSANKPSLVVNISSDCGSVADAPMVGTAWGNIAYGMTKAALNQYTRYLSSELNYNHIVAVAIHPGWLRTDMGTSAAPLSAEDGARPLLQTLQKLTVKDNGRYMDRHGKDMRF</sequence>
<reference evidence="2" key="1">
    <citation type="submission" date="2022-11" db="UniProtKB">
        <authorList>
            <consortium name="WormBaseParasite"/>
        </authorList>
    </citation>
    <scope>IDENTIFICATION</scope>
</reference>